<sequence length="200" mass="22167">MAKALQIPQSLPLLGPPNPSTKKGKNSFLPWFDGHLLPLLISSLTPIFVPRFAPPRAPGLSTSDMPPLLRASSTFIFFPLRSALLLCCKPGFRSGELISSPPHFLLEKMGMVAPRWSQQGWPSYQIMSLETEIGMAVARGSRPGAAVGELGLQYPLGTESLDDSEDPHRGRRQSSNQKRFSLFFRRRRNEKGKSPVEAER</sequence>
<evidence type="ECO:0000313" key="1">
    <source>
        <dbReference type="EMBL" id="KAJ8617448.1"/>
    </source>
</evidence>
<comment type="caution">
    <text evidence="1">The sequence shown here is derived from an EMBL/GenBank/DDBJ whole genome shotgun (WGS) entry which is preliminary data.</text>
</comment>
<reference evidence="1 2" key="1">
    <citation type="journal article" date="2022" name="Hortic Res">
        <title>A haplotype resolved chromosomal level avocado genome allows analysis of novel avocado genes.</title>
        <authorList>
            <person name="Nath O."/>
            <person name="Fletcher S.J."/>
            <person name="Hayward A."/>
            <person name="Shaw L.M."/>
            <person name="Masouleh A.K."/>
            <person name="Furtado A."/>
            <person name="Henry R.J."/>
            <person name="Mitter N."/>
        </authorList>
    </citation>
    <scope>NUCLEOTIDE SEQUENCE [LARGE SCALE GENOMIC DNA]</scope>
    <source>
        <strain evidence="2">cv. Hass</strain>
    </source>
</reference>
<organism evidence="1 2">
    <name type="scientific">Persea americana</name>
    <name type="common">Avocado</name>
    <dbReference type="NCBI Taxonomy" id="3435"/>
    <lineage>
        <taxon>Eukaryota</taxon>
        <taxon>Viridiplantae</taxon>
        <taxon>Streptophyta</taxon>
        <taxon>Embryophyta</taxon>
        <taxon>Tracheophyta</taxon>
        <taxon>Spermatophyta</taxon>
        <taxon>Magnoliopsida</taxon>
        <taxon>Magnoliidae</taxon>
        <taxon>Laurales</taxon>
        <taxon>Lauraceae</taxon>
        <taxon>Persea</taxon>
    </lineage>
</organism>
<evidence type="ECO:0000313" key="2">
    <source>
        <dbReference type="Proteomes" id="UP001234297"/>
    </source>
</evidence>
<dbReference type="Proteomes" id="UP001234297">
    <property type="component" value="Chromosome 4"/>
</dbReference>
<keyword evidence="2" id="KW-1185">Reference proteome</keyword>
<proteinExistence type="predicted"/>
<gene>
    <name evidence="1" type="ORF">MRB53_013634</name>
</gene>
<accession>A0ACC2K8T3</accession>
<dbReference type="EMBL" id="CM056812">
    <property type="protein sequence ID" value="KAJ8617448.1"/>
    <property type="molecule type" value="Genomic_DNA"/>
</dbReference>
<name>A0ACC2K8T3_PERAE</name>
<protein>
    <submittedName>
        <fullName evidence="1">Uncharacterized protein</fullName>
    </submittedName>
</protein>